<proteinExistence type="predicted"/>
<reference evidence="1 2" key="1">
    <citation type="submission" date="2018-03" db="EMBL/GenBank/DDBJ databases">
        <authorList>
            <person name="Nguyen K."/>
            <person name="Fouts D."/>
            <person name="Sutton G."/>
        </authorList>
    </citation>
    <scope>NUCLEOTIDE SEQUENCE [LARGE SCALE GENOMIC DNA]</scope>
    <source>
        <strain evidence="1 2">AU3578</strain>
    </source>
</reference>
<comment type="caution">
    <text evidence="1">The sequence shown here is derived from an EMBL/GenBank/DDBJ whole genome shotgun (WGS) entry which is preliminary data.</text>
</comment>
<dbReference type="SUPFAM" id="SSF53756">
    <property type="entry name" value="UDP-Glycosyltransferase/glycogen phosphorylase"/>
    <property type="match status" value="1"/>
</dbReference>
<gene>
    <name evidence="1" type="ORF">C6T65_10335</name>
</gene>
<dbReference type="Gene3D" id="3.40.50.2000">
    <property type="entry name" value="Glycogen Phosphorylase B"/>
    <property type="match status" value="1"/>
</dbReference>
<organism evidence="1 2">
    <name type="scientific">Burkholderia vietnamiensis</name>
    <dbReference type="NCBI Taxonomy" id="60552"/>
    <lineage>
        <taxon>Bacteria</taxon>
        <taxon>Pseudomonadati</taxon>
        <taxon>Pseudomonadota</taxon>
        <taxon>Betaproteobacteria</taxon>
        <taxon>Burkholderiales</taxon>
        <taxon>Burkholderiaceae</taxon>
        <taxon>Burkholderia</taxon>
        <taxon>Burkholderia cepacia complex</taxon>
    </lineage>
</organism>
<evidence type="ECO:0000313" key="1">
    <source>
        <dbReference type="EMBL" id="PRH42432.1"/>
    </source>
</evidence>
<accession>A0AA45BE10</accession>
<evidence type="ECO:0000313" key="2">
    <source>
        <dbReference type="Proteomes" id="UP000237632"/>
    </source>
</evidence>
<dbReference type="EMBL" id="PVHK01000067">
    <property type="protein sequence ID" value="PRH42432.1"/>
    <property type="molecule type" value="Genomic_DNA"/>
</dbReference>
<sequence length="181" mass="20499">MHQFFPAHTDKIIRVTYSVDGDLFKPSVKDKIITYMPRKMRPHSSIVVPILKEKLPSGWSIRAIDGLSEAEVAKALGESRIFLAFSDFEGLPVPPVEAAFAGNFVIGYTGQGGREYWNPPVFESVDSGDIVRFTDAVLKRISDIETYGMELNDSHTVMLRESFSREMERKLLQRMVETILE</sequence>
<name>A0AA45BE10_BURVI</name>
<dbReference type="Proteomes" id="UP000237632">
    <property type="component" value="Unassembled WGS sequence"/>
</dbReference>
<protein>
    <submittedName>
        <fullName evidence="1">Glycosyltransferase family 1 protein</fullName>
    </submittedName>
</protein>
<dbReference type="AlphaFoldDB" id="A0AA45BE10"/>